<protein>
    <submittedName>
        <fullName evidence="1">Uncharacterized protein</fullName>
    </submittedName>
</protein>
<proteinExistence type="predicted"/>
<evidence type="ECO:0000313" key="1">
    <source>
        <dbReference type="EMBL" id="GAA5817904.1"/>
    </source>
</evidence>
<dbReference type="Proteomes" id="UP001473302">
    <property type="component" value="Unassembled WGS sequence"/>
</dbReference>
<keyword evidence="2" id="KW-1185">Reference proteome</keyword>
<comment type="caution">
    <text evidence="1">The sequence shown here is derived from an EMBL/GenBank/DDBJ whole genome shotgun (WGS) entry which is preliminary data.</text>
</comment>
<sequence length="149" mass="17206">MVTEWEPEHEEEEEDYFHLKEHCLQVFDKSLGAIKDYLGSDARHELLAVFNEHFPPENMTAMKIKRYIDEAASATEVMPVYQVLPPSQAALVPLWRTCSTQEHIMPIIFKNDLLPCRAFKHITGSLPEAKEFSVESAPVVRLIRRRANN</sequence>
<dbReference type="EMBL" id="BAABUK010000057">
    <property type="protein sequence ID" value="GAA5817904.1"/>
    <property type="molecule type" value="Genomic_DNA"/>
</dbReference>
<organism evidence="1 2">
    <name type="scientific">Mucor flavus</name>
    <dbReference type="NCBI Taxonomy" id="439312"/>
    <lineage>
        <taxon>Eukaryota</taxon>
        <taxon>Fungi</taxon>
        <taxon>Fungi incertae sedis</taxon>
        <taxon>Mucoromycota</taxon>
        <taxon>Mucoromycotina</taxon>
        <taxon>Mucoromycetes</taxon>
        <taxon>Mucorales</taxon>
        <taxon>Mucorineae</taxon>
        <taxon>Mucoraceae</taxon>
        <taxon>Mucor</taxon>
    </lineage>
</organism>
<evidence type="ECO:0000313" key="2">
    <source>
        <dbReference type="Proteomes" id="UP001473302"/>
    </source>
</evidence>
<accession>A0ABP9ZFL1</accession>
<gene>
    <name evidence="1" type="ORF">MFLAVUS_011483</name>
</gene>
<name>A0ABP9ZFL1_9FUNG</name>
<reference evidence="1 2" key="1">
    <citation type="submission" date="2024-04" db="EMBL/GenBank/DDBJ databases">
        <title>genome sequences of Mucor flavus KT1a and Helicostylum pulchrum KT1b strains isolated from the surface of a dry-aged beef.</title>
        <authorList>
            <person name="Toyotome T."/>
            <person name="Hosono M."/>
            <person name="Torimaru M."/>
            <person name="Fukuda K."/>
            <person name="Mikami N."/>
        </authorList>
    </citation>
    <scope>NUCLEOTIDE SEQUENCE [LARGE SCALE GENOMIC DNA]</scope>
    <source>
        <strain evidence="1 2">KT1a</strain>
    </source>
</reference>